<proteinExistence type="predicted"/>
<dbReference type="EMBL" id="JBHMCF010000057">
    <property type="protein sequence ID" value="MFB9476847.1"/>
    <property type="molecule type" value="Genomic_DNA"/>
</dbReference>
<gene>
    <name evidence="1" type="ORF">ACFFR3_45785</name>
</gene>
<comment type="caution">
    <text evidence="1">The sequence shown here is derived from an EMBL/GenBank/DDBJ whole genome shotgun (WGS) entry which is preliminary data.</text>
</comment>
<protein>
    <submittedName>
        <fullName evidence="1">Uncharacterized protein</fullName>
    </submittedName>
</protein>
<evidence type="ECO:0000313" key="2">
    <source>
        <dbReference type="Proteomes" id="UP001589568"/>
    </source>
</evidence>
<organism evidence="1 2">
    <name type="scientific">Nonomuraea salmonea</name>
    <dbReference type="NCBI Taxonomy" id="46181"/>
    <lineage>
        <taxon>Bacteria</taxon>
        <taxon>Bacillati</taxon>
        <taxon>Actinomycetota</taxon>
        <taxon>Actinomycetes</taxon>
        <taxon>Streptosporangiales</taxon>
        <taxon>Streptosporangiaceae</taxon>
        <taxon>Nonomuraea</taxon>
    </lineage>
</organism>
<dbReference type="RefSeq" id="WP_345410243.1">
    <property type="nucleotide sequence ID" value="NZ_BAAAXS010000002.1"/>
</dbReference>
<sequence>MAARLREYLVTRQVARAYWEDDAARAVLLETMRQAIRDQAVADGHDRLYYPGYTTGLADPLVIVTMVAHGRRRKDAPRTPRPAALPQMVRLPTGDVCTLYCTGLATGGCGPHCPICDSRLVDQAGVDGAATPAGLPLTA</sequence>
<evidence type="ECO:0000313" key="1">
    <source>
        <dbReference type="EMBL" id="MFB9476847.1"/>
    </source>
</evidence>
<dbReference type="Proteomes" id="UP001589568">
    <property type="component" value="Unassembled WGS sequence"/>
</dbReference>
<accession>A0ABV5P2Z9</accession>
<reference evidence="1 2" key="1">
    <citation type="submission" date="2024-09" db="EMBL/GenBank/DDBJ databases">
        <authorList>
            <person name="Sun Q."/>
            <person name="Mori K."/>
        </authorList>
    </citation>
    <scope>NUCLEOTIDE SEQUENCE [LARGE SCALE GENOMIC DNA]</scope>
    <source>
        <strain evidence="1 2">JCM 3324</strain>
    </source>
</reference>
<keyword evidence="2" id="KW-1185">Reference proteome</keyword>
<name>A0ABV5P2Z9_9ACTN</name>